<dbReference type="EMBL" id="CADCXU010003104">
    <property type="protein sequence ID" value="CAA9995141.1"/>
    <property type="molecule type" value="Genomic_DNA"/>
</dbReference>
<evidence type="ECO:0000313" key="3">
    <source>
        <dbReference type="Proteomes" id="UP000479000"/>
    </source>
</evidence>
<feature type="region of interest" description="Disordered" evidence="1">
    <location>
        <begin position="305"/>
        <end position="326"/>
    </location>
</feature>
<feature type="region of interest" description="Disordered" evidence="1">
    <location>
        <begin position="240"/>
        <end position="264"/>
    </location>
</feature>
<reference evidence="2 3" key="1">
    <citation type="submission" date="2020-02" db="EMBL/GenBank/DDBJ databases">
        <authorList>
            <person name="Ferguson B K."/>
        </authorList>
    </citation>
    <scope>NUCLEOTIDE SEQUENCE [LARGE SCALE GENOMIC DNA]</scope>
</reference>
<keyword evidence="3" id="KW-1185">Reference proteome</keyword>
<feature type="region of interest" description="Disordered" evidence="1">
    <location>
        <begin position="1"/>
        <end position="41"/>
    </location>
</feature>
<gene>
    <name evidence="2" type="ORF">NTEN_LOCUS1932</name>
</gene>
<evidence type="ECO:0000256" key="1">
    <source>
        <dbReference type="SAM" id="MobiDB-lite"/>
    </source>
</evidence>
<dbReference type="Proteomes" id="UP000479000">
    <property type="component" value="Unassembled WGS sequence"/>
</dbReference>
<evidence type="ECO:0000313" key="2">
    <source>
        <dbReference type="EMBL" id="CAA9995141.1"/>
    </source>
</evidence>
<accession>A0A6H5FZW7</accession>
<feature type="compositionally biased region" description="Basic and acidic residues" evidence="1">
    <location>
        <begin position="169"/>
        <end position="195"/>
    </location>
</feature>
<name>A0A6H5FZW7_9HEMI</name>
<dbReference type="AlphaFoldDB" id="A0A6H5FZW7"/>
<sequence length="326" mass="35384">MSLARSDQAQMHQVHSSNSTHLNGTSRVQRTSRGAAGSEKVVDSKWGKRTKFSITERKLIFSRPERPSPYLEEGSYFSKHLQPALRCRETGSRRVSINPAGTAACVDALVVVDVNIAYVSRAFASDGEHETAGEGPDVECEISSPTLRLQAAARRPRRPRRLRPAPSSAEKKAAESKRARARGRDARSPEPEREGTTGCVSASGSCADRPSPPPPTTAKVRVVLLLHDFYFPHQMEPPAVGGGGAVSGPPRPVPPRPTSSAPSSGSFASLFFSYPHRRRSGLLTPPLALAAPDVFEENTLEEKPTPWNAFVQPDPRESPPLWAFNP</sequence>
<organism evidence="2 3">
    <name type="scientific">Nesidiocoris tenuis</name>
    <dbReference type="NCBI Taxonomy" id="355587"/>
    <lineage>
        <taxon>Eukaryota</taxon>
        <taxon>Metazoa</taxon>
        <taxon>Ecdysozoa</taxon>
        <taxon>Arthropoda</taxon>
        <taxon>Hexapoda</taxon>
        <taxon>Insecta</taxon>
        <taxon>Pterygota</taxon>
        <taxon>Neoptera</taxon>
        <taxon>Paraneoptera</taxon>
        <taxon>Hemiptera</taxon>
        <taxon>Heteroptera</taxon>
        <taxon>Panheteroptera</taxon>
        <taxon>Cimicomorpha</taxon>
        <taxon>Miridae</taxon>
        <taxon>Dicyphina</taxon>
        <taxon>Nesidiocoris</taxon>
    </lineage>
</organism>
<proteinExistence type="predicted"/>
<feature type="compositionally biased region" description="Basic residues" evidence="1">
    <location>
        <begin position="154"/>
        <end position="163"/>
    </location>
</feature>
<feature type="region of interest" description="Disordered" evidence="1">
    <location>
        <begin position="125"/>
        <end position="215"/>
    </location>
</feature>
<feature type="compositionally biased region" description="Polar residues" evidence="1">
    <location>
        <begin position="1"/>
        <end position="32"/>
    </location>
</feature>
<protein>
    <submittedName>
        <fullName evidence="2">Uncharacterized protein</fullName>
    </submittedName>
</protein>